<dbReference type="SMART" id="SM00345">
    <property type="entry name" value="HTH_GNTR"/>
    <property type="match status" value="1"/>
</dbReference>
<dbReference type="Proteomes" id="UP000199205">
    <property type="component" value="Unassembled WGS sequence"/>
</dbReference>
<evidence type="ECO:0000313" key="6">
    <source>
        <dbReference type="EMBL" id="SCB50487.1"/>
    </source>
</evidence>
<dbReference type="Gene3D" id="1.10.10.10">
    <property type="entry name" value="Winged helix-like DNA-binding domain superfamily/Winged helix DNA-binding domain"/>
    <property type="match status" value="1"/>
</dbReference>
<proteinExistence type="predicted"/>
<dbReference type="AlphaFoldDB" id="A0A1C3XDW7"/>
<dbReference type="InterPro" id="IPR011663">
    <property type="entry name" value="UTRA"/>
</dbReference>
<dbReference type="CDD" id="cd07377">
    <property type="entry name" value="WHTH_GntR"/>
    <property type="match status" value="1"/>
</dbReference>
<dbReference type="InterPro" id="IPR010248">
    <property type="entry name" value="His_ut_repres"/>
</dbReference>
<dbReference type="PANTHER" id="PTHR44846:SF16">
    <property type="entry name" value="TRANSCRIPTIONAL REGULATOR PHNF-RELATED"/>
    <property type="match status" value="1"/>
</dbReference>
<dbReference type="EMBL" id="FMAF01000033">
    <property type="protein sequence ID" value="SCB50487.1"/>
    <property type="molecule type" value="Genomic_DNA"/>
</dbReference>
<feature type="domain" description="HTH gntR-type" evidence="5">
    <location>
        <begin position="12"/>
        <end position="80"/>
    </location>
</feature>
<gene>
    <name evidence="6" type="ORF">GA0061101_13348</name>
</gene>
<sequence>MTGPKPKPPGDAPHYLRIKERIMGLIAEGKFKPGDRVFSESELVSSFGVSRMTANRALRELMFEGVLTRSAGLGTFVSSQRHDIDLLQIKNIADEISGRGHRHATNVLIADRIKADANVAQSLDLKPGIEVMHTLIVHLEDNQPIQVEERYVNPIVAPDYLANDFRSITPNEYLTRVAPITEFEHFVEAIKPDAAVRKLLGVKPDQPCLRVFRRTWSGDAVVTCALLTYPGDKYRLEARSGKDRRKPIALLGGKQE</sequence>
<dbReference type="RefSeq" id="WP_037200205.1">
    <property type="nucleotide sequence ID" value="NZ_FMAF01000033.1"/>
</dbReference>
<evidence type="ECO:0000256" key="2">
    <source>
        <dbReference type="ARBA" id="ARBA00023125"/>
    </source>
</evidence>
<reference evidence="6 7" key="1">
    <citation type="submission" date="2016-08" db="EMBL/GenBank/DDBJ databases">
        <authorList>
            <person name="Seilhamer J.J."/>
        </authorList>
    </citation>
    <scope>NUCLEOTIDE SEQUENCE [LARGE SCALE GENOMIC DNA]</scope>
    <source>
        <strain evidence="6 7">P1-7</strain>
    </source>
</reference>
<evidence type="ECO:0000256" key="3">
    <source>
        <dbReference type="ARBA" id="ARBA00023163"/>
    </source>
</evidence>
<dbReference type="PRINTS" id="PR00035">
    <property type="entry name" value="HTHGNTR"/>
</dbReference>
<dbReference type="Gene3D" id="3.40.1410.10">
    <property type="entry name" value="Chorismate lyase-like"/>
    <property type="match status" value="1"/>
</dbReference>
<dbReference type="InterPro" id="IPR000524">
    <property type="entry name" value="Tscrpt_reg_HTH_GntR"/>
</dbReference>
<dbReference type="PANTHER" id="PTHR44846">
    <property type="entry name" value="MANNOSYL-D-GLYCERATE TRANSPORT/METABOLISM SYSTEM REPRESSOR MNGR-RELATED"/>
    <property type="match status" value="1"/>
</dbReference>
<dbReference type="GO" id="GO:0006547">
    <property type="term" value="P:L-histidine metabolic process"/>
    <property type="evidence" value="ECO:0007669"/>
    <property type="project" value="UniProtKB-UniRule"/>
</dbReference>
<dbReference type="NCBIfam" id="TIGR02018">
    <property type="entry name" value="his_ut_repres"/>
    <property type="match status" value="1"/>
</dbReference>
<dbReference type="GO" id="GO:0003677">
    <property type="term" value="F:DNA binding"/>
    <property type="evidence" value="ECO:0007669"/>
    <property type="project" value="UniProtKB-UniRule"/>
</dbReference>
<keyword evidence="1" id="KW-0805">Transcription regulation</keyword>
<protein>
    <recommendedName>
        <fullName evidence="4">Histidine utilization repressor</fullName>
    </recommendedName>
</protein>
<dbReference type="SUPFAM" id="SSF46785">
    <property type="entry name" value="Winged helix' DNA-binding domain"/>
    <property type="match status" value="1"/>
</dbReference>
<evidence type="ECO:0000313" key="7">
    <source>
        <dbReference type="Proteomes" id="UP000199205"/>
    </source>
</evidence>
<dbReference type="SMART" id="SM00866">
    <property type="entry name" value="UTRA"/>
    <property type="match status" value="1"/>
</dbReference>
<dbReference type="InterPro" id="IPR036390">
    <property type="entry name" value="WH_DNA-bd_sf"/>
</dbReference>
<dbReference type="InterPro" id="IPR036388">
    <property type="entry name" value="WH-like_DNA-bd_sf"/>
</dbReference>
<name>A0A1C3XDW7_9HYPH</name>
<evidence type="ECO:0000259" key="5">
    <source>
        <dbReference type="PROSITE" id="PS50949"/>
    </source>
</evidence>
<evidence type="ECO:0000256" key="4">
    <source>
        <dbReference type="NCBIfam" id="TIGR02018"/>
    </source>
</evidence>
<dbReference type="Pfam" id="PF07702">
    <property type="entry name" value="UTRA"/>
    <property type="match status" value="1"/>
</dbReference>
<dbReference type="OrthoDB" id="9808698at2"/>
<dbReference type="SUPFAM" id="SSF64288">
    <property type="entry name" value="Chorismate lyase-like"/>
    <property type="match status" value="1"/>
</dbReference>
<dbReference type="InterPro" id="IPR028978">
    <property type="entry name" value="Chorismate_lyase_/UTRA_dom_sf"/>
</dbReference>
<dbReference type="GO" id="GO:0003700">
    <property type="term" value="F:DNA-binding transcription factor activity"/>
    <property type="evidence" value="ECO:0007669"/>
    <property type="project" value="UniProtKB-UniRule"/>
</dbReference>
<evidence type="ECO:0000256" key="1">
    <source>
        <dbReference type="ARBA" id="ARBA00023015"/>
    </source>
</evidence>
<dbReference type="Pfam" id="PF00392">
    <property type="entry name" value="GntR"/>
    <property type="match status" value="1"/>
</dbReference>
<dbReference type="InterPro" id="IPR050679">
    <property type="entry name" value="Bact_HTH_transcr_reg"/>
</dbReference>
<accession>A0A1C3XDW7</accession>
<dbReference type="PROSITE" id="PS50949">
    <property type="entry name" value="HTH_GNTR"/>
    <property type="match status" value="1"/>
</dbReference>
<dbReference type="GO" id="GO:0045892">
    <property type="term" value="P:negative regulation of DNA-templated transcription"/>
    <property type="evidence" value="ECO:0007669"/>
    <property type="project" value="UniProtKB-UniRule"/>
</dbReference>
<keyword evidence="2" id="KW-0238">DNA-binding</keyword>
<keyword evidence="3" id="KW-0804">Transcription</keyword>
<organism evidence="6 7">
    <name type="scientific">Rhizobium lusitanum</name>
    <dbReference type="NCBI Taxonomy" id="293958"/>
    <lineage>
        <taxon>Bacteria</taxon>
        <taxon>Pseudomonadati</taxon>
        <taxon>Pseudomonadota</taxon>
        <taxon>Alphaproteobacteria</taxon>
        <taxon>Hyphomicrobiales</taxon>
        <taxon>Rhizobiaceae</taxon>
        <taxon>Rhizobium/Agrobacterium group</taxon>
        <taxon>Rhizobium</taxon>
    </lineage>
</organism>